<comment type="caution">
    <text evidence="2">The sequence shown here is derived from an EMBL/GenBank/DDBJ whole genome shotgun (WGS) entry which is preliminary data.</text>
</comment>
<organism evidence="2 6">
    <name type="scientific">Didymodactylos carnosus</name>
    <dbReference type="NCBI Taxonomy" id="1234261"/>
    <lineage>
        <taxon>Eukaryota</taxon>
        <taxon>Metazoa</taxon>
        <taxon>Spiralia</taxon>
        <taxon>Gnathifera</taxon>
        <taxon>Rotifera</taxon>
        <taxon>Eurotatoria</taxon>
        <taxon>Bdelloidea</taxon>
        <taxon>Philodinida</taxon>
        <taxon>Philodinidae</taxon>
        <taxon>Didymodactylos</taxon>
    </lineage>
</organism>
<dbReference type="EMBL" id="CAJNOK010001640">
    <property type="protein sequence ID" value="CAF0822465.1"/>
    <property type="molecule type" value="Genomic_DNA"/>
</dbReference>
<dbReference type="EMBL" id="CAJOBA010001640">
    <property type="protein sequence ID" value="CAF3606788.1"/>
    <property type="molecule type" value="Genomic_DNA"/>
</dbReference>
<accession>A0A813UA04</accession>
<evidence type="ECO:0000313" key="5">
    <source>
        <dbReference type="EMBL" id="CAF3606856.1"/>
    </source>
</evidence>
<feature type="region of interest" description="Disordered" evidence="1">
    <location>
        <begin position="305"/>
        <end position="362"/>
    </location>
</feature>
<name>A0A813UA04_9BILA</name>
<evidence type="ECO:0000313" key="6">
    <source>
        <dbReference type="Proteomes" id="UP000663829"/>
    </source>
</evidence>
<dbReference type="EMBL" id="CAJOBC010000611">
    <property type="protein sequence ID" value="CAF3606856.1"/>
    <property type="molecule type" value="Genomic_DNA"/>
</dbReference>
<evidence type="ECO:0000313" key="2">
    <source>
        <dbReference type="EMBL" id="CAF0820471.1"/>
    </source>
</evidence>
<feature type="compositionally biased region" description="Pro residues" evidence="1">
    <location>
        <begin position="339"/>
        <end position="361"/>
    </location>
</feature>
<protein>
    <submittedName>
        <fullName evidence="2">Uncharacterized protein</fullName>
    </submittedName>
</protein>
<evidence type="ECO:0000313" key="3">
    <source>
        <dbReference type="EMBL" id="CAF0822465.1"/>
    </source>
</evidence>
<dbReference type="Proteomes" id="UP000682733">
    <property type="component" value="Unassembled WGS sequence"/>
</dbReference>
<keyword evidence="6" id="KW-1185">Reference proteome</keyword>
<proteinExistence type="predicted"/>
<dbReference type="Proteomes" id="UP000681722">
    <property type="component" value="Unassembled WGS sequence"/>
</dbReference>
<dbReference type="Proteomes" id="UP000663829">
    <property type="component" value="Unassembled WGS sequence"/>
</dbReference>
<reference evidence="2" key="1">
    <citation type="submission" date="2021-02" db="EMBL/GenBank/DDBJ databases">
        <authorList>
            <person name="Nowell W R."/>
        </authorList>
    </citation>
    <scope>NUCLEOTIDE SEQUENCE</scope>
</reference>
<dbReference type="OrthoDB" id="10049623at2759"/>
<dbReference type="Proteomes" id="UP000677228">
    <property type="component" value="Unassembled WGS sequence"/>
</dbReference>
<dbReference type="EMBL" id="CAJNOQ010000611">
    <property type="protein sequence ID" value="CAF0820471.1"/>
    <property type="molecule type" value="Genomic_DNA"/>
</dbReference>
<sequence length="593" mass="67691">MVDLLTNNNVQYNKTNTRNQTDYTITNQDEYQLRRYLERLGGYKVSNATTNKPLNMQQRTTREFIYSPSTNRRFRQDSTQSLNSANNAAVHQRSESLSLPGFPINDELFPEGHILHVPNGWKTELLNSTNFSNIDSLNNFDSSRTSILSTPSEWQTGSVHSPRTNPINFINTTNDILQPSITTTTTGFTNKSLATFNTSPSSAKNTIIEQDNRLNQPEITTTAIRSSSISPQFYNNHGEQQCRIRSTSNDSYNSFIHGSDQLPLVTEASQSSRTDLVHFQQPPLVIKKRLQNDLITYRQNISVRFLKPPTPPPPGPIIIREIQPPPPPPQSPIRYRQRPPQPITPPPLILREAPPPIPPRQPTQVVEKLLPPPARLPRSIVVERLAPLPPKPRDIVIERWLPYRQNPNRRIFYERDIAPYNIVRERNELILHDSPNARIDRQFINQGVVRADPEHYRMQYGAELDSYRSNPQFTYLVDEASRAIPPPSLSAPVPINYPSHISHYSNDNYFNSRSTPYSSSLYGYSSPHNSYDHRNLITNTDITSAFEQRCHATSLHPYSSSTSYRSHSDNLIRVNSDGEFRNVLETLTNGHLS</sequence>
<dbReference type="AlphaFoldDB" id="A0A813UA04"/>
<evidence type="ECO:0000313" key="4">
    <source>
        <dbReference type="EMBL" id="CAF3606788.1"/>
    </source>
</evidence>
<evidence type="ECO:0000256" key="1">
    <source>
        <dbReference type="SAM" id="MobiDB-lite"/>
    </source>
</evidence>
<gene>
    <name evidence="2" type="ORF">GPM918_LOCUS4518</name>
    <name evidence="3" type="ORF">OVA965_LOCUS5718</name>
    <name evidence="5" type="ORF">SRO942_LOCUS4519</name>
    <name evidence="4" type="ORF">TMI583_LOCUS5715</name>
</gene>